<dbReference type="SUPFAM" id="SSF46626">
    <property type="entry name" value="Cytochrome c"/>
    <property type="match status" value="1"/>
</dbReference>
<evidence type="ECO:0000256" key="4">
    <source>
        <dbReference type="PROSITE-ProRule" id="PRU00433"/>
    </source>
</evidence>
<keyword evidence="3 4" id="KW-0408">Iron</keyword>
<dbReference type="Proteomes" id="UP000515312">
    <property type="component" value="Chromosome"/>
</dbReference>
<dbReference type="RefSeq" id="WP_186743455.1">
    <property type="nucleotide sequence ID" value="NZ_CP060394.1"/>
</dbReference>
<evidence type="ECO:0000256" key="3">
    <source>
        <dbReference type="ARBA" id="ARBA00023004"/>
    </source>
</evidence>
<accession>A0A7G8BIY1</accession>
<evidence type="ECO:0000256" key="1">
    <source>
        <dbReference type="ARBA" id="ARBA00022617"/>
    </source>
</evidence>
<feature type="domain" description="Cytochrome c" evidence="5">
    <location>
        <begin position="66"/>
        <end position="158"/>
    </location>
</feature>
<dbReference type="GO" id="GO:0009055">
    <property type="term" value="F:electron transfer activity"/>
    <property type="evidence" value="ECO:0007669"/>
    <property type="project" value="InterPro"/>
</dbReference>
<reference evidence="6 7" key="1">
    <citation type="submission" date="2020-08" db="EMBL/GenBank/DDBJ databases">
        <title>Edaphobacter telluris sp. nov. and Acidobacterium dinghuensis sp. nov., two acidobacteria isolated from forest soil.</title>
        <authorList>
            <person name="Fu J."/>
            <person name="Qiu L."/>
        </authorList>
    </citation>
    <scope>NUCLEOTIDE SEQUENCE [LARGE SCALE GENOMIC DNA]</scope>
    <source>
        <strain evidence="6">4Y35</strain>
    </source>
</reference>
<dbReference type="EMBL" id="CP060394">
    <property type="protein sequence ID" value="QNI32501.1"/>
    <property type="molecule type" value="Genomic_DNA"/>
</dbReference>
<keyword evidence="7" id="KW-1185">Reference proteome</keyword>
<gene>
    <name evidence="6" type="ORF">H7849_00245</name>
</gene>
<dbReference type="InterPro" id="IPR009056">
    <property type="entry name" value="Cyt_c-like_dom"/>
</dbReference>
<dbReference type="Pfam" id="PF13442">
    <property type="entry name" value="Cytochrome_CBB3"/>
    <property type="match status" value="1"/>
</dbReference>
<protein>
    <submittedName>
        <fullName evidence="6">Cytochrome c</fullName>
    </submittedName>
</protein>
<dbReference type="InterPro" id="IPR036909">
    <property type="entry name" value="Cyt_c-like_dom_sf"/>
</dbReference>
<sequence>MKFLLGLILGLLILPACVFFYFRFGSPPVAVLDLPFPLEREIVRTPLGARIEREMPKTPPMSASETNMLIGVHIYRENCAACHGLYGRPTPYADHMYPNAPQLWQPHGSGVVGVSDDPPGETYWKVKNGIRLTGMPSFKGVLNETQMWQVTLLLANADKPLPNGVLDLLKQPLNFDPPAAQALPPVPETK</sequence>
<organism evidence="6 7">
    <name type="scientific">Alloacidobacterium dinghuense</name>
    <dbReference type="NCBI Taxonomy" id="2763107"/>
    <lineage>
        <taxon>Bacteria</taxon>
        <taxon>Pseudomonadati</taxon>
        <taxon>Acidobacteriota</taxon>
        <taxon>Terriglobia</taxon>
        <taxon>Terriglobales</taxon>
        <taxon>Acidobacteriaceae</taxon>
        <taxon>Alloacidobacterium</taxon>
    </lineage>
</organism>
<evidence type="ECO:0000313" key="7">
    <source>
        <dbReference type="Proteomes" id="UP000515312"/>
    </source>
</evidence>
<dbReference type="PROSITE" id="PS51007">
    <property type="entry name" value="CYTC"/>
    <property type="match status" value="1"/>
</dbReference>
<dbReference type="AlphaFoldDB" id="A0A7G8BIY1"/>
<keyword evidence="1 4" id="KW-0349">Heme</keyword>
<name>A0A7G8BIY1_9BACT</name>
<dbReference type="GO" id="GO:0046872">
    <property type="term" value="F:metal ion binding"/>
    <property type="evidence" value="ECO:0007669"/>
    <property type="project" value="UniProtKB-KW"/>
</dbReference>
<dbReference type="Gene3D" id="1.10.760.10">
    <property type="entry name" value="Cytochrome c-like domain"/>
    <property type="match status" value="1"/>
</dbReference>
<evidence type="ECO:0000259" key="5">
    <source>
        <dbReference type="PROSITE" id="PS51007"/>
    </source>
</evidence>
<evidence type="ECO:0000313" key="6">
    <source>
        <dbReference type="EMBL" id="QNI32501.1"/>
    </source>
</evidence>
<evidence type="ECO:0000256" key="2">
    <source>
        <dbReference type="ARBA" id="ARBA00022723"/>
    </source>
</evidence>
<dbReference type="KEGG" id="adin:H7849_00245"/>
<proteinExistence type="predicted"/>
<keyword evidence="2 4" id="KW-0479">Metal-binding</keyword>
<dbReference type="GO" id="GO:0020037">
    <property type="term" value="F:heme binding"/>
    <property type="evidence" value="ECO:0007669"/>
    <property type="project" value="InterPro"/>
</dbReference>